<sequence length="191" mass="21180">MAEAVLKAVSDAGLEACIQGIVFDTTASNTGPNGGACIKIQEGLGRNLLWFACRHHILEVILGDVFKHCYGPSGGPNVPLFVRFQDQWDVLDQKSWTSSMDEESLLPLLTGELSDARDSFERAQECHRTRKPSKRRLQGALGSLLHLPERRYWDDFQDEGTRSVSSSEMNVEGNLRSQDFPLQVSVSADLS</sequence>
<name>A0A8J4XS96_CHIOP</name>
<organism evidence="1 2">
    <name type="scientific">Chionoecetes opilio</name>
    <name type="common">Atlantic snow crab</name>
    <name type="synonym">Cancer opilio</name>
    <dbReference type="NCBI Taxonomy" id="41210"/>
    <lineage>
        <taxon>Eukaryota</taxon>
        <taxon>Metazoa</taxon>
        <taxon>Ecdysozoa</taxon>
        <taxon>Arthropoda</taxon>
        <taxon>Crustacea</taxon>
        <taxon>Multicrustacea</taxon>
        <taxon>Malacostraca</taxon>
        <taxon>Eumalacostraca</taxon>
        <taxon>Eucarida</taxon>
        <taxon>Decapoda</taxon>
        <taxon>Pleocyemata</taxon>
        <taxon>Brachyura</taxon>
        <taxon>Eubrachyura</taxon>
        <taxon>Majoidea</taxon>
        <taxon>Majidae</taxon>
        <taxon>Chionoecetes</taxon>
    </lineage>
</organism>
<protein>
    <submittedName>
        <fullName evidence="1">Uncharacterized protein</fullName>
    </submittedName>
</protein>
<reference evidence="1" key="1">
    <citation type="submission" date="2020-07" db="EMBL/GenBank/DDBJ databases">
        <title>The High-quality genome of the commercially important snow crab, Chionoecetes opilio.</title>
        <authorList>
            <person name="Jeong J.-H."/>
            <person name="Ryu S."/>
        </authorList>
    </citation>
    <scope>NUCLEOTIDE SEQUENCE</scope>
    <source>
        <strain evidence="1">MADBK_172401_WGS</strain>
        <tissue evidence="1">Digestive gland</tissue>
    </source>
</reference>
<dbReference type="Proteomes" id="UP000770661">
    <property type="component" value="Unassembled WGS sequence"/>
</dbReference>
<dbReference type="EMBL" id="JACEEZ010020941">
    <property type="protein sequence ID" value="KAG0713946.1"/>
    <property type="molecule type" value="Genomic_DNA"/>
</dbReference>
<evidence type="ECO:0000313" key="1">
    <source>
        <dbReference type="EMBL" id="KAG0713946.1"/>
    </source>
</evidence>
<accession>A0A8J4XS96</accession>
<dbReference type="AlphaFoldDB" id="A0A8J4XS96"/>
<gene>
    <name evidence="1" type="ORF">GWK47_015090</name>
</gene>
<keyword evidence="2" id="KW-1185">Reference proteome</keyword>
<dbReference type="OrthoDB" id="6621836at2759"/>
<proteinExistence type="predicted"/>
<evidence type="ECO:0000313" key="2">
    <source>
        <dbReference type="Proteomes" id="UP000770661"/>
    </source>
</evidence>
<comment type="caution">
    <text evidence="1">The sequence shown here is derived from an EMBL/GenBank/DDBJ whole genome shotgun (WGS) entry which is preliminary data.</text>
</comment>